<evidence type="ECO:0000313" key="3">
    <source>
        <dbReference type="Proteomes" id="UP000794436"/>
    </source>
</evidence>
<feature type="region of interest" description="Disordered" evidence="1">
    <location>
        <begin position="1186"/>
        <end position="1210"/>
    </location>
</feature>
<accession>A0A8K1CTS5</accession>
<dbReference type="OrthoDB" id="252265at2759"/>
<name>A0A8K1CTS5_PYTOL</name>
<feature type="compositionally biased region" description="Basic and acidic residues" evidence="1">
    <location>
        <begin position="607"/>
        <end position="617"/>
    </location>
</feature>
<evidence type="ECO:0000256" key="1">
    <source>
        <dbReference type="SAM" id="MobiDB-lite"/>
    </source>
</evidence>
<evidence type="ECO:0000313" key="2">
    <source>
        <dbReference type="EMBL" id="TMW68793.1"/>
    </source>
</evidence>
<feature type="region of interest" description="Disordered" evidence="1">
    <location>
        <begin position="448"/>
        <end position="484"/>
    </location>
</feature>
<feature type="region of interest" description="Disordered" evidence="1">
    <location>
        <begin position="502"/>
        <end position="618"/>
    </location>
</feature>
<feature type="region of interest" description="Disordered" evidence="1">
    <location>
        <begin position="993"/>
        <end position="1028"/>
    </location>
</feature>
<dbReference type="InterPro" id="IPR013783">
    <property type="entry name" value="Ig-like_fold"/>
</dbReference>
<feature type="compositionally biased region" description="Acidic residues" evidence="1">
    <location>
        <begin position="505"/>
        <end position="521"/>
    </location>
</feature>
<dbReference type="Gene3D" id="2.60.40.10">
    <property type="entry name" value="Immunoglobulins"/>
    <property type="match status" value="2"/>
</dbReference>
<dbReference type="PANTHER" id="PTHR39211:SF1">
    <property type="entry name" value="ABNORMAL SPINDLE-LIKE MICROCEPHALY-ASSOCIATED PROTEIN ASH DOMAIN-CONTAINING PROTEIN"/>
    <property type="match status" value="1"/>
</dbReference>
<gene>
    <name evidence="2" type="ORF">Poli38472_006261</name>
</gene>
<sequence length="3303" mass="363851">MVKKRLMTRGAVDTSTGHATLHRGQSPPLAPMAARKPRSASLSASPPPVQVALLSKNHQSRTELGDGNDVFNLGEIYLNDLSDIRVFELTNTRPHALQVQLKAELRKPFHASACNFQLENENLSLVEMERREPTEEYNHMPSTILRSSMRAALSAENVYLSEGYNELFNHIATINEVWLEPKQTKQVVFAVCTKLTSQQASSTAFAHANADSSEEERLHLNETSCLLVTGRIILKTQFRVRATSEGLPAPVPLPDITIPLQGQVCRSLLRLDVKELHFDDCIPGGSFVKDFTVWNRSEIPLLFQLVSSVSAFDETRHLLTFTDYNTGYVIGEKVLQAAAYGHVRIRVTYRPVEVGERFFEVHVQNLHDSRNVKILQIHAVTNKEHHREGLAIKEPNGSYMMSGSKLDFGDCYSGIATSKALVIRNATEASLHVELTSDRPKEVTFELKLQPNRSRSSRAPRTEDILSPTDSNEGSSRKESLSPDGAKAVANAFARFDSVTAYGVDSDDDGDENEGEYEDDFVPGKRLSFEDNPLDPDDGDDDFEFDREPRPTPRSPPASPKLRTTGRDSRRRPPKFKPRRSGKIHSRVRDLTYESGVDSGNSICSSPERKPRGELRRRNSASLEDVNGSNFLVETIDLPPGMERTILVWYCPSAERNIRIPAKSKQRIIAFFSPSSEQSIAEAAKVRIEKHKILITLPPGGNKKAVADAARFDVTKPMWAISKHPFDSRPSVRELLVKGRVCRSIMNVNQKNINFGRITVSSKSSKKLVVQNMSAVPLVYNVEKTGSISSAFLEIKEGESGVVKGFGTKEICFEFQPTLAGPFEEKLKLVNLQDPENSISVTIKAKVVKRETFKLLQSGQVLSFGRCLVGEKSEEIKIAVRNTSRKRREYVIQLDPAFSNQLLRPVFYFSVDDAPSTIITQAQEKKLDEELEKLEHKLRIAVTKKKTDKITKLNSKISRVKALLSGEDISEGASSEADDGSSVSTLLTDLYDSNSESEFSDSETAPRAQRTKRQGKGQLSDPKAGGTAFSQSANTLHFSLEAEATGRIVAYAVFQPLRSSAVADDATSAHESVPKSMKARKRQLRKDSAPLVGVGKLLLFEQQNKDVMKELQYNAEVFLRTPAGETAYYRAVGKAPLPPFPHQPLTRRTSVKKIDVDGESQVPTGGSRLLVNDIAPTRASLLEPEVFPRSGRSSNQEGVITSPPASSPAHGRVVVKVEQNQLGMFRRSTLLVPIEESPVDSMGWVLNLSHTSAESIEVEVNWRPRDFARGLLTLVSEVNPPDLVAEGSPFARSEAGGQHGDAFVLPFKVQVPPSQQVELHVRWNYTSGSGFGASTSMASCVTSSTLEQVTKNAQMVAGKLEICEVMDGSPKSNAHSATSIEVALVKAIKRSLQAEPEVVDLGQQQQNAAVTGQFVLRNHSSHAVKFLLLSPITGEHAAAGGSVGDFSFESSTGHVEGMSEELVKFTYRGYTPGEHTQQLLVRNLSDRLDTTIVTVKARITRPVYVRIPELDPHATGKLEVLELGPCYVTPEMQDTSVDSPNVALKFSKTHRLTLVSQVDETLVLCASSNLKTQCYVFEDHRLNHEATNVTLAGMGTLDLYVAIRPRLSSDAFKTGSSRDLVGGIRIQLFRVVDKGSQEEDKSHMVAEFTVKFVGIAGASLARVTPMAIDFGVEHRPNGEGKVHDGQFELINVSKALPLDYRLFVSNDNDGYSDLDDGLEVFLNNEKGEVPPGEAAVVKFQVKARSHGLFRRRLLVENTHYVGKISTVEMVLFVDNDAIQCKIESHAALSSSEDDQANRLALHDSLSLGMVPVIKLEDELSPLCAAEGNSELESSHRRYRIYNKQLRGVGGATPGRGVQRLFLTNVSDEDLIVRPISTLPFSFHWSDVATAVITNSWFHVQPTAMSAPVHQVRKLQISGGEAGSSFKTAAVYYGGVYRIPAHGSCGLCFDFAPIAGTPALPTDVMVSGRQFSVQGMIGIQSFASPGLDNSSARTVKMVDVFVSYGESWIQAVDRVISLGKIGCSLGWKSSPFEIAIKNQSEIPACIVIGDLPDCLAINGVRDGSPVTLPDDSAVSKNGSVTLSSLALKATGGSNESPSFRVLELAPLSTCFVDLEFIQGSKTLSAGTSDFDIKLYNLYNPHNIEQVTVSAQIVSSYADVIIDPESSISATEAELDSENVALLPPVMIPPIAEGAPLGPNFWFSIKNVFDEELSIKLLAQSDERFKSSWKLLLFSRSSNTPVSNLSVAPGDSIDVRVICRVFPSARISSDLIVHGVPGGLISFGSVTLDITVQNIPDATQRKEISVRGKIVPGRTFTLSSSSLHFYAASAELAPELSAEFLPPSLKAKARDSSQPSAVASETSKSTVYQLRTSSETFWIRNPSTVQPLNFAIDQVAMYNATLCLIKGATPKDACAMTEYIQAVATPSSGTIQPGEAVKITVRLEEASLLASADGGHFADSGDKAKALASLHKMRHHPSWRSNSWGTDMQDSSNDVNVQNHMYLTVRDVDMSVEVALTSEVDIHLMLQSSSSSIQGNDASKAVVIDRTLLSAAFAAREKRLSTPKKGFLPPLLGSVAETAHREQSDSMVLDNFEEFDVGTIRFSSVGKKNQLPVLSVRGCTPAENSSLDSTRYVIDVGQHTVRNGGEVEWEITIESVYGSAQPSEPGSLDPVEYRLYLVDQSAKSWVQLSRDRGTLDRSRSYQSIVLYFWRDAIGVYSTFVVLQNLTNPGDLKVIHVKLEVVADLNVLRSMVSGVDPSTNLFRVLVSTHGVIRKLRRITSADIAGTIEHEINSSPPRGDPKLVVDYGEVYYHKLYNNHSIVLENSSSMALDFMLSSNALPNEVSFSVSPTSFSEVTTVNLAARGRVQVFLHFRPQPRRVASSDAPARVPENWYREIEVYVNCRLVKDFRETVVLRAICHPPQLAVNVSSSSFESILPRTEAVAIEGFDQPNFLGLVFNMSESALMNAEGTSMGSTVPAAKFLVVHNTRSDIRSRIAIRNDSMFFAICIDTDLPTQRDVEVDTLENGVGAGRRSTLLVTIPPESSVVFRIVPDLEALRKHRQLWDQSVKEHITLYNIKQFAEHYQVVLTFTCSNSLASFYIPSSLTESYPFSALEDMIAKFLQNYNSTWKWLLTYHETHMDEAQPIKSSPSGSFSIPRLAEVLGELEYALDQASPLSPRRPGRSASIGFEDDSDSREALRQLLHSYRALYFDFFYITDELVWYGVRSNAVRRSLMLAELAYGVVFNHEVFRVFLGQESTVDNVPIFPRLLLPWIRQLRHFLSFFPENQEATLPLRQLYDQLHKFELA</sequence>
<dbReference type="PANTHER" id="PTHR39211">
    <property type="entry name" value="CHROMOSOME 7, WHOLE GENOME SHOTGUN SEQUENCE"/>
    <property type="match status" value="1"/>
</dbReference>
<dbReference type="EMBL" id="SPLM01000002">
    <property type="protein sequence ID" value="TMW68793.1"/>
    <property type="molecule type" value="Genomic_DNA"/>
</dbReference>
<feature type="region of interest" description="Disordered" evidence="1">
    <location>
        <begin position="1"/>
        <end position="46"/>
    </location>
</feature>
<keyword evidence="3" id="KW-1185">Reference proteome</keyword>
<protein>
    <submittedName>
        <fullName evidence="2">Uncharacterized protein</fullName>
    </submittedName>
</protein>
<organism evidence="2 3">
    <name type="scientific">Pythium oligandrum</name>
    <name type="common">Mycoparasitic fungus</name>
    <dbReference type="NCBI Taxonomy" id="41045"/>
    <lineage>
        <taxon>Eukaryota</taxon>
        <taxon>Sar</taxon>
        <taxon>Stramenopiles</taxon>
        <taxon>Oomycota</taxon>
        <taxon>Peronosporomycetes</taxon>
        <taxon>Pythiales</taxon>
        <taxon>Pythiaceae</taxon>
        <taxon>Pythium</taxon>
    </lineage>
</organism>
<feature type="compositionally biased region" description="Basic residues" evidence="1">
    <location>
        <begin position="569"/>
        <end position="586"/>
    </location>
</feature>
<proteinExistence type="predicted"/>
<reference evidence="2" key="1">
    <citation type="submission" date="2019-03" db="EMBL/GenBank/DDBJ databases">
        <title>Long read genome sequence of the mycoparasitic Pythium oligandrum ATCC 38472 isolated from sugarbeet rhizosphere.</title>
        <authorList>
            <person name="Gaulin E."/>
        </authorList>
    </citation>
    <scope>NUCLEOTIDE SEQUENCE</scope>
    <source>
        <strain evidence="2">ATCC 38472_TT</strain>
    </source>
</reference>
<feature type="compositionally biased region" description="Acidic residues" evidence="1">
    <location>
        <begin position="532"/>
        <end position="545"/>
    </location>
</feature>
<dbReference type="Proteomes" id="UP000794436">
    <property type="component" value="Unassembled WGS sequence"/>
</dbReference>
<comment type="caution">
    <text evidence="2">The sequence shown here is derived from an EMBL/GenBank/DDBJ whole genome shotgun (WGS) entry which is preliminary data.</text>
</comment>